<dbReference type="GeneID" id="30028846"/>
<dbReference type="PANTHER" id="PTHR15682:SF2">
    <property type="entry name" value="UNHEALTHY RIBOSOME BIOGENESIS PROTEIN 2 HOMOLOG"/>
    <property type="match status" value="1"/>
</dbReference>
<evidence type="ECO:0000313" key="3">
    <source>
        <dbReference type="Proteomes" id="UP000092555"/>
    </source>
</evidence>
<dbReference type="EMBL" id="LXTC01000003">
    <property type="protein sequence ID" value="OBA20854.1"/>
    <property type="molecule type" value="Genomic_DNA"/>
</dbReference>
<dbReference type="Proteomes" id="UP000092555">
    <property type="component" value="Unassembled WGS sequence"/>
</dbReference>
<dbReference type="InterPro" id="IPR018849">
    <property type="entry name" value="Urb2/Npa2_C"/>
</dbReference>
<organism evidence="2 3">
    <name type="scientific">Metschnikowia bicuspidata var. bicuspidata NRRL YB-4993</name>
    <dbReference type="NCBI Taxonomy" id="869754"/>
    <lineage>
        <taxon>Eukaryota</taxon>
        <taxon>Fungi</taxon>
        <taxon>Dikarya</taxon>
        <taxon>Ascomycota</taxon>
        <taxon>Saccharomycotina</taxon>
        <taxon>Pichiomycetes</taxon>
        <taxon>Metschnikowiaceae</taxon>
        <taxon>Metschnikowia</taxon>
    </lineage>
</organism>
<evidence type="ECO:0000259" key="1">
    <source>
        <dbReference type="Pfam" id="PF10441"/>
    </source>
</evidence>
<sequence>MEEFTSAEGVTRLLRNKNTSPETAVAVARRLLGCEYSLYLPNQAMFVFDLICDRVSDFSGKNFMCWKFCPELWLLWAEVWHALGSEPLSREIRTKSFRKVKLMLVAIAVIDDASSKIEPEQPLAPESDSLLRNLFQCLNIFLTSGYIEVEEFSAMGLLKSYSFLLLGMDLITISAFPIDEWSMLLNRIYQLPHQVVTYKPSKKSMAKYFKEVLPVHLTLFGHRKNSLPLDTYEILHKIFLSVLFELERTVLPAQVASAMESPPDFLDERGVLFLFQEVIVNLASTDIAACEAIYVKLTAGKFFSMAESLITVLSNVNKTLSSTFFSEIYAKELAQPLPNWTLLSRLLQLDPDLTASKWKEVVSRSAKEPKPSLMVIAENIALGFVRARDFPLFASEVYPFALTVSDYWSSPEILQKLTPKVNEMSGNQIAKLNQQFLESKSLKPLSLLVQGLLSCPLAKQKASQALFADYSFCHAGWSEIAYYLLCIYGESLLETLPEICKRTLGQKLIPASKTDFDLLFRIAELTGDVTHVDTKQVLQYIKSMTKDSIIPFAERWIVIMGLFPGSYTEWFKKAFKKLEAQSVLNYIQRRQYILCELPLFLSELLVYIQESKPPCVYDLMSIFPPMVVRRFFGKLLSQMVADALEHPKKTIIRSTLKHIFQEPALNTHLEKDFEELHKFVSKTTEDTLPDTIAIAERIWLAHITTIKSPQSKAFVENGAKKLRESLKNPLNADLLLSSVILSMESAKELENFESFLEKYVAIICKRIKMGNMEQQLSALNRISTLTQSASAEIKKAIRKIESAKVSAKCQAQLFSLIAKISNAEDAHFIAALYLALRQSLSKNVIYATLREHLNASLKSFVKTLPDDVYTDIFASTITSLRDSQTEYVPLLVDLGSILTLCLCKDSEFNHAKLLVAFILAFTERKADLDDPVTILLFVNTITDSLSEKTWVFKQYTVELVLSTAHSLSHELDYGAASEKVYNSVVKLVSFVVLFHRHRFSSRYHLIVKVVADMMMPISNTGVLRSSSASAAAYARLLTSLCEPPSHVNTKESDSLTSRTAIFRKALRKHAHILLVNYIHTRLNHRFSGNVNDQMMPGIYSLFSLLSKTELLLVNLCLDNLGRAYYQSIYSTYKDHGKWRE</sequence>
<dbReference type="InterPro" id="IPR052609">
    <property type="entry name" value="Ribosome_Biogenesis_Reg"/>
</dbReference>
<reference evidence="2 3" key="1">
    <citation type="submission" date="2016-05" db="EMBL/GenBank/DDBJ databases">
        <title>Comparative genomics of biotechnologically important yeasts.</title>
        <authorList>
            <consortium name="DOE Joint Genome Institute"/>
            <person name="Riley R."/>
            <person name="Haridas S."/>
            <person name="Wolfe K.H."/>
            <person name="Lopes M.R."/>
            <person name="Hittinger C.T."/>
            <person name="Goker M."/>
            <person name="Salamov A."/>
            <person name="Wisecaver J."/>
            <person name="Long T.M."/>
            <person name="Aerts A.L."/>
            <person name="Barry K."/>
            <person name="Choi C."/>
            <person name="Clum A."/>
            <person name="Coughlan A.Y."/>
            <person name="Deshpande S."/>
            <person name="Douglass A.P."/>
            <person name="Hanson S.J."/>
            <person name="Klenk H.-P."/>
            <person name="LaButti K."/>
            <person name="Lapidus A."/>
            <person name="Lindquist E."/>
            <person name="Lipzen A."/>
            <person name="Meier-kolthoff J.P."/>
            <person name="Ohm R.A."/>
            <person name="Otillar R.P."/>
            <person name="Pangilinan J."/>
            <person name="Peng Y."/>
            <person name="Rokas A."/>
            <person name="Rosa C.A."/>
            <person name="Scheuner C."/>
            <person name="Sibirny A.A."/>
            <person name="Slot J.C."/>
            <person name="Stielow J.B."/>
            <person name="Sun H."/>
            <person name="Kurtzman C.P."/>
            <person name="Blackwell M."/>
            <person name="Grigoriev I.V."/>
            <person name="Jeffries T.W."/>
        </authorList>
    </citation>
    <scope>NUCLEOTIDE SEQUENCE [LARGE SCALE GENOMIC DNA]</scope>
    <source>
        <strain evidence="2 3">NRRL YB-4993</strain>
    </source>
</reference>
<dbReference type="GO" id="GO:0042254">
    <property type="term" value="P:ribosome biogenesis"/>
    <property type="evidence" value="ECO:0007669"/>
    <property type="project" value="TreeGrafter"/>
</dbReference>
<accession>A0A1A0H9Q0</accession>
<dbReference type="PANTHER" id="PTHR15682">
    <property type="entry name" value="UNHEALTHY RIBOSOME BIOGENESIS PROTEIN 2 HOMOLOG"/>
    <property type="match status" value="1"/>
</dbReference>
<name>A0A1A0H9Q0_9ASCO</name>
<proteinExistence type="predicted"/>
<dbReference type="OrthoDB" id="160374at2759"/>
<gene>
    <name evidence="2" type="ORF">METBIDRAFT_31523</name>
</gene>
<dbReference type="RefSeq" id="XP_018711364.1">
    <property type="nucleotide sequence ID" value="XM_018855870.1"/>
</dbReference>
<dbReference type="Pfam" id="PF10441">
    <property type="entry name" value="Urb2"/>
    <property type="match status" value="1"/>
</dbReference>
<dbReference type="GO" id="GO:0005730">
    <property type="term" value="C:nucleolus"/>
    <property type="evidence" value="ECO:0007669"/>
    <property type="project" value="TreeGrafter"/>
</dbReference>
<evidence type="ECO:0000313" key="2">
    <source>
        <dbReference type="EMBL" id="OBA20854.1"/>
    </source>
</evidence>
<dbReference type="STRING" id="869754.A0A1A0H9Q0"/>
<keyword evidence="3" id="KW-1185">Reference proteome</keyword>
<dbReference type="AlphaFoldDB" id="A0A1A0H9Q0"/>
<protein>
    <recommendedName>
        <fullName evidence="1">Nucleolar 27S pre-rRNA processing Urb2/Npa2 C-terminal domain-containing protein</fullName>
    </recommendedName>
</protein>
<feature type="domain" description="Nucleolar 27S pre-rRNA processing Urb2/Npa2 C-terminal" evidence="1">
    <location>
        <begin position="937"/>
        <end position="1140"/>
    </location>
</feature>
<comment type="caution">
    <text evidence="2">The sequence shown here is derived from an EMBL/GenBank/DDBJ whole genome shotgun (WGS) entry which is preliminary data.</text>
</comment>